<dbReference type="CDD" id="cd03216">
    <property type="entry name" value="ABC_Carb_Monos_I"/>
    <property type="match status" value="1"/>
</dbReference>
<dbReference type="InterPro" id="IPR003593">
    <property type="entry name" value="AAA+_ATPase"/>
</dbReference>
<evidence type="ECO:0000256" key="2">
    <source>
        <dbReference type="ARBA" id="ARBA00022737"/>
    </source>
</evidence>
<gene>
    <name evidence="6" type="ORF">GKO32_34795</name>
</gene>
<sequence>MNENIDAGRDEKGQPLRLAVRRVSKRYGGVQALDEVSFELRAGEIMALLGENGAGKSTLVKVLAGLVEPDAGELFVDGSSATFFPAAASQAAGVAVVHQEFSSVPSLTVAENLALGAADRTGRVWWPPTLAKQARPLLDRVGLDHLDPRQRVETLSVAEQQLLEIARVLARDAKVVIFDEPTAALSDREIARVLQTIQSLAAEGRSIIYVTHRLPEVFHIADRATVVRNGRTREAVRVEDVTPDAVISMILGRQLSNIYPPRREVPDGNGFPVVLEVADVLAEGLRRPVTLSVSRGEILGLAGQLGSGCSSVTRALAGMIPATAGRMSLCGTEITRTSHAHRIRHGIAYCSGDRKLDGMFADKPVYQNMSSPWLSSISRAGWLLRRHERVQAERHASAFTVDTRRMTSAVGVLSGGNQQKVALGKWLGINPKVVLVEEPTRGVDVGARSEIYSRLRELSDQGTAVVVVSSDTAELHGLCDRVATFYRGAMTQLRTSAEWTEDQLVLEVMHNPDEVLR</sequence>
<dbReference type="OrthoDB" id="7757085at2"/>
<dbReference type="PROSITE" id="PS50893">
    <property type="entry name" value="ABC_TRANSPORTER_2"/>
    <property type="match status" value="2"/>
</dbReference>
<dbReference type="Proteomes" id="UP000440096">
    <property type="component" value="Unassembled WGS sequence"/>
</dbReference>
<dbReference type="PANTHER" id="PTHR43790:SF9">
    <property type="entry name" value="GALACTOFURANOSE TRANSPORTER ATP-BINDING PROTEIN YTFR"/>
    <property type="match status" value="1"/>
</dbReference>
<evidence type="ECO:0000313" key="7">
    <source>
        <dbReference type="Proteomes" id="UP000440096"/>
    </source>
</evidence>
<proteinExistence type="predicted"/>
<feature type="domain" description="ABC transporter" evidence="5">
    <location>
        <begin position="18"/>
        <end position="254"/>
    </location>
</feature>
<evidence type="ECO:0000313" key="6">
    <source>
        <dbReference type="EMBL" id="MTD59114.1"/>
    </source>
</evidence>
<dbReference type="EMBL" id="WMBA01000089">
    <property type="protein sequence ID" value="MTD59114.1"/>
    <property type="molecule type" value="Genomic_DNA"/>
</dbReference>
<evidence type="ECO:0000256" key="1">
    <source>
        <dbReference type="ARBA" id="ARBA00022448"/>
    </source>
</evidence>
<dbReference type="RefSeq" id="WP_154761172.1">
    <property type="nucleotide sequence ID" value="NZ_WMBA01000089.1"/>
</dbReference>
<name>A0A6N7ZBG4_9PSEU</name>
<evidence type="ECO:0000256" key="4">
    <source>
        <dbReference type="ARBA" id="ARBA00022840"/>
    </source>
</evidence>
<dbReference type="InterPro" id="IPR050107">
    <property type="entry name" value="ABC_carbohydrate_import_ATPase"/>
</dbReference>
<dbReference type="SMART" id="SM00382">
    <property type="entry name" value="AAA"/>
    <property type="match status" value="2"/>
</dbReference>
<dbReference type="CDD" id="cd03215">
    <property type="entry name" value="ABC_Carb_Monos_II"/>
    <property type="match status" value="1"/>
</dbReference>
<dbReference type="GO" id="GO:0005524">
    <property type="term" value="F:ATP binding"/>
    <property type="evidence" value="ECO:0007669"/>
    <property type="project" value="UniProtKB-KW"/>
</dbReference>
<organism evidence="6 7">
    <name type="scientific">Amycolatopsis pithecellobii</name>
    <dbReference type="NCBI Taxonomy" id="664692"/>
    <lineage>
        <taxon>Bacteria</taxon>
        <taxon>Bacillati</taxon>
        <taxon>Actinomycetota</taxon>
        <taxon>Actinomycetes</taxon>
        <taxon>Pseudonocardiales</taxon>
        <taxon>Pseudonocardiaceae</taxon>
        <taxon>Amycolatopsis</taxon>
    </lineage>
</organism>
<accession>A0A6N7ZBG4</accession>
<dbReference type="Gene3D" id="3.40.50.300">
    <property type="entry name" value="P-loop containing nucleotide triphosphate hydrolases"/>
    <property type="match status" value="2"/>
</dbReference>
<dbReference type="Pfam" id="PF00005">
    <property type="entry name" value="ABC_tran"/>
    <property type="match status" value="2"/>
</dbReference>
<keyword evidence="7" id="KW-1185">Reference proteome</keyword>
<keyword evidence="4 6" id="KW-0067">ATP-binding</keyword>
<dbReference type="InterPro" id="IPR003439">
    <property type="entry name" value="ABC_transporter-like_ATP-bd"/>
</dbReference>
<evidence type="ECO:0000259" key="5">
    <source>
        <dbReference type="PROSITE" id="PS50893"/>
    </source>
</evidence>
<keyword evidence="3" id="KW-0547">Nucleotide-binding</keyword>
<keyword evidence="1" id="KW-0813">Transport</keyword>
<keyword evidence="2" id="KW-0677">Repeat</keyword>
<dbReference type="InterPro" id="IPR027417">
    <property type="entry name" value="P-loop_NTPase"/>
</dbReference>
<dbReference type="GO" id="GO:0016887">
    <property type="term" value="F:ATP hydrolysis activity"/>
    <property type="evidence" value="ECO:0007669"/>
    <property type="project" value="InterPro"/>
</dbReference>
<dbReference type="InterPro" id="IPR017871">
    <property type="entry name" value="ABC_transporter-like_CS"/>
</dbReference>
<protein>
    <submittedName>
        <fullName evidence="6">ATP-binding cassette domain-containing protein</fullName>
    </submittedName>
</protein>
<comment type="caution">
    <text evidence="6">The sequence shown here is derived from an EMBL/GenBank/DDBJ whole genome shotgun (WGS) entry which is preliminary data.</text>
</comment>
<feature type="domain" description="ABC transporter" evidence="5">
    <location>
        <begin position="253"/>
        <end position="512"/>
    </location>
</feature>
<dbReference type="SUPFAM" id="SSF52540">
    <property type="entry name" value="P-loop containing nucleoside triphosphate hydrolases"/>
    <property type="match status" value="2"/>
</dbReference>
<dbReference type="PANTHER" id="PTHR43790">
    <property type="entry name" value="CARBOHYDRATE TRANSPORT ATP-BINDING PROTEIN MG119-RELATED"/>
    <property type="match status" value="1"/>
</dbReference>
<reference evidence="6 7" key="1">
    <citation type="submission" date="2019-11" db="EMBL/GenBank/DDBJ databases">
        <title>Draft genome of Amycolatopsis RM579.</title>
        <authorList>
            <person name="Duangmal K."/>
            <person name="Mingma R."/>
        </authorList>
    </citation>
    <scope>NUCLEOTIDE SEQUENCE [LARGE SCALE GENOMIC DNA]</scope>
    <source>
        <strain evidence="6 7">RM579</strain>
    </source>
</reference>
<evidence type="ECO:0000256" key="3">
    <source>
        <dbReference type="ARBA" id="ARBA00022741"/>
    </source>
</evidence>
<dbReference type="PROSITE" id="PS00211">
    <property type="entry name" value="ABC_TRANSPORTER_1"/>
    <property type="match status" value="1"/>
</dbReference>
<dbReference type="AlphaFoldDB" id="A0A6N7ZBG4"/>